<dbReference type="InterPro" id="IPR019681">
    <property type="entry name" value="DUF2530"/>
</dbReference>
<evidence type="ECO:0000256" key="1">
    <source>
        <dbReference type="SAM" id="MobiDB-lite"/>
    </source>
</evidence>
<dbReference type="Proteomes" id="UP001205740">
    <property type="component" value="Unassembled WGS sequence"/>
</dbReference>
<dbReference type="Pfam" id="PF10745">
    <property type="entry name" value="DUF2530"/>
    <property type="match status" value="1"/>
</dbReference>
<evidence type="ECO:0000313" key="3">
    <source>
        <dbReference type="EMBL" id="MCP2160914.1"/>
    </source>
</evidence>
<proteinExistence type="predicted"/>
<reference evidence="3 4" key="1">
    <citation type="submission" date="2022-06" db="EMBL/GenBank/DDBJ databases">
        <title>Genomic Encyclopedia of Archaeal and Bacterial Type Strains, Phase II (KMG-II): from individual species to whole genera.</title>
        <authorList>
            <person name="Goeker M."/>
        </authorList>
    </citation>
    <scope>NUCLEOTIDE SEQUENCE [LARGE SCALE GENOMIC DNA]</scope>
    <source>
        <strain evidence="3 4">DSM 45037</strain>
    </source>
</reference>
<accession>A0ABT1H1Q3</accession>
<comment type="caution">
    <text evidence="3">The sequence shown here is derived from an EMBL/GenBank/DDBJ whole genome shotgun (WGS) entry which is preliminary data.</text>
</comment>
<evidence type="ECO:0000256" key="2">
    <source>
        <dbReference type="SAM" id="Phobius"/>
    </source>
</evidence>
<organism evidence="3 4">
    <name type="scientific">Williamsia serinedens</name>
    <dbReference type="NCBI Taxonomy" id="391736"/>
    <lineage>
        <taxon>Bacteria</taxon>
        <taxon>Bacillati</taxon>
        <taxon>Actinomycetota</taxon>
        <taxon>Actinomycetes</taxon>
        <taxon>Mycobacteriales</taxon>
        <taxon>Nocardiaceae</taxon>
        <taxon>Williamsia</taxon>
    </lineage>
</organism>
<feature type="region of interest" description="Disordered" evidence="1">
    <location>
        <begin position="1"/>
        <end position="21"/>
    </location>
</feature>
<name>A0ABT1H1Q3_9NOCA</name>
<protein>
    <recommendedName>
        <fullName evidence="5">DUF2530 domain-containing protein</fullName>
    </recommendedName>
</protein>
<keyword evidence="2" id="KW-0812">Transmembrane</keyword>
<evidence type="ECO:0008006" key="5">
    <source>
        <dbReference type="Google" id="ProtNLM"/>
    </source>
</evidence>
<gene>
    <name evidence="3" type="ORF">LX12_002101</name>
</gene>
<dbReference type="RefSeq" id="WP_253654470.1">
    <property type="nucleotide sequence ID" value="NZ_BAAAOE010000003.1"/>
</dbReference>
<keyword evidence="2" id="KW-0472">Membrane</keyword>
<keyword evidence="2" id="KW-1133">Transmembrane helix</keyword>
<feature type="transmembrane region" description="Helical" evidence="2">
    <location>
        <begin position="56"/>
        <end position="76"/>
    </location>
</feature>
<feature type="transmembrane region" description="Helical" evidence="2">
    <location>
        <begin position="30"/>
        <end position="50"/>
    </location>
</feature>
<evidence type="ECO:0000313" key="4">
    <source>
        <dbReference type="Proteomes" id="UP001205740"/>
    </source>
</evidence>
<sequence>MSTNDGPQPSGPPGPDDLPRLPHWLAEPANVVYVGMACWLVATIVVAAAGIGSTSTLVSCLVGLAVGLFGTTIFTLQRRSSRRGDRAAQRGLD</sequence>
<dbReference type="EMBL" id="JAMTCG010000003">
    <property type="protein sequence ID" value="MCP2160914.1"/>
    <property type="molecule type" value="Genomic_DNA"/>
</dbReference>
<keyword evidence="4" id="KW-1185">Reference proteome</keyword>